<dbReference type="GO" id="GO:0005524">
    <property type="term" value="F:ATP binding"/>
    <property type="evidence" value="ECO:0007669"/>
    <property type="project" value="UniProtKB-KW"/>
</dbReference>
<evidence type="ECO:0000256" key="7">
    <source>
        <dbReference type="ARBA" id="ARBA00023136"/>
    </source>
</evidence>
<evidence type="ECO:0000256" key="3">
    <source>
        <dbReference type="ARBA" id="ARBA00022448"/>
    </source>
</evidence>
<dbReference type="SUPFAM" id="SSF52540">
    <property type="entry name" value="P-loop containing nucleoside triphosphate hydrolases"/>
    <property type="match status" value="1"/>
</dbReference>
<dbReference type="Proteomes" id="UP000516361">
    <property type="component" value="Chromosome"/>
</dbReference>
<dbReference type="InterPro" id="IPR013563">
    <property type="entry name" value="Oligopep_ABC_C"/>
</dbReference>
<reference evidence="9 10" key="1">
    <citation type="submission" date="2018-06" db="EMBL/GenBank/DDBJ databases">
        <title>Genome sequencing of Oceanotoga sp. sy52.</title>
        <authorList>
            <person name="Mori K."/>
        </authorList>
    </citation>
    <scope>NUCLEOTIDE SEQUENCE [LARGE SCALE GENOMIC DNA]</scope>
    <source>
        <strain evidence="10">sy52</strain>
    </source>
</reference>
<dbReference type="Gene3D" id="3.40.50.300">
    <property type="entry name" value="P-loop containing nucleotide triphosphate hydrolases"/>
    <property type="match status" value="1"/>
</dbReference>
<evidence type="ECO:0000256" key="1">
    <source>
        <dbReference type="ARBA" id="ARBA00004202"/>
    </source>
</evidence>
<dbReference type="GO" id="GO:0015833">
    <property type="term" value="P:peptide transport"/>
    <property type="evidence" value="ECO:0007669"/>
    <property type="project" value="InterPro"/>
</dbReference>
<sequence>MNEPVLVVKDLKTYFDIAEGTVKAVNGVSFVLHKNEALGVVGETGSGKSVTMKSIMGMIKKPGYIVDGSQILFNTNEFSHDGSMEQVNLAKLSQKAFTRIRGKHIGMVFQDPMASLNPMYTVADQMIETIVYHQDVTPEEARKIAIELLKKVGLPNPEQRIDDYPFQFSGGQRQRIIIAIGLSCNPEVLVADEPTTALDVTIQAQILELMKDLQKEYQTGMIYITHDLSVVAEIADKVMVMYGGNQMELADVNTIFDRPMHPYTHALLSCIPRHDAKNEELNPIPGQPPIMLNPPALCPFLPRCPRATERCKKEWPELTEIEENHFIRCFNPVITKKTEDDK</sequence>
<dbReference type="NCBIfam" id="TIGR01727">
    <property type="entry name" value="oligo_HPY"/>
    <property type="match status" value="1"/>
</dbReference>
<dbReference type="CDD" id="cd03257">
    <property type="entry name" value="ABC_NikE_OppD_transporters"/>
    <property type="match status" value="1"/>
</dbReference>
<keyword evidence="7" id="KW-0472">Membrane</keyword>
<dbReference type="KEGG" id="ocy:OSSY52_21490"/>
<evidence type="ECO:0000313" key="10">
    <source>
        <dbReference type="Proteomes" id="UP000516361"/>
    </source>
</evidence>
<gene>
    <name evidence="9" type="ORF">OSSY52_21490</name>
</gene>
<name>A0A7G1G624_9BACT</name>
<proteinExistence type="inferred from homology"/>
<keyword evidence="5" id="KW-0547">Nucleotide-binding</keyword>
<feature type="domain" description="ABC transporter" evidence="8">
    <location>
        <begin position="6"/>
        <end position="268"/>
    </location>
</feature>
<dbReference type="InParanoid" id="A0A7G1G624"/>
<dbReference type="FunFam" id="3.40.50.300:FF:000016">
    <property type="entry name" value="Oligopeptide ABC transporter ATP-binding component"/>
    <property type="match status" value="1"/>
</dbReference>
<dbReference type="InterPro" id="IPR050388">
    <property type="entry name" value="ABC_Ni/Peptide_Import"/>
</dbReference>
<dbReference type="PROSITE" id="PS50893">
    <property type="entry name" value="ABC_TRANSPORTER_2"/>
    <property type="match status" value="1"/>
</dbReference>
<dbReference type="EMBL" id="AP018712">
    <property type="protein sequence ID" value="BBE32008.1"/>
    <property type="molecule type" value="Genomic_DNA"/>
</dbReference>
<dbReference type="PROSITE" id="PS00211">
    <property type="entry name" value="ABC_TRANSPORTER_1"/>
    <property type="match status" value="1"/>
</dbReference>
<evidence type="ECO:0000256" key="2">
    <source>
        <dbReference type="ARBA" id="ARBA00005417"/>
    </source>
</evidence>
<dbReference type="Pfam" id="PF00005">
    <property type="entry name" value="ABC_tran"/>
    <property type="match status" value="1"/>
</dbReference>
<dbReference type="GO" id="GO:0016887">
    <property type="term" value="F:ATP hydrolysis activity"/>
    <property type="evidence" value="ECO:0007669"/>
    <property type="project" value="InterPro"/>
</dbReference>
<dbReference type="AlphaFoldDB" id="A0A7G1G624"/>
<dbReference type="InterPro" id="IPR027417">
    <property type="entry name" value="P-loop_NTPase"/>
</dbReference>
<dbReference type="InterPro" id="IPR017871">
    <property type="entry name" value="ABC_transporter-like_CS"/>
</dbReference>
<dbReference type="PANTHER" id="PTHR43297">
    <property type="entry name" value="OLIGOPEPTIDE TRANSPORT ATP-BINDING PROTEIN APPD"/>
    <property type="match status" value="1"/>
</dbReference>
<evidence type="ECO:0000313" key="9">
    <source>
        <dbReference type="EMBL" id="BBE32008.1"/>
    </source>
</evidence>
<dbReference type="InterPro" id="IPR003439">
    <property type="entry name" value="ABC_transporter-like_ATP-bd"/>
</dbReference>
<protein>
    <submittedName>
        <fullName evidence="9">Dipeptide/oligopeptide/nickel ABC transporter ATP-binding protein</fullName>
    </submittedName>
</protein>
<evidence type="ECO:0000259" key="8">
    <source>
        <dbReference type="PROSITE" id="PS50893"/>
    </source>
</evidence>
<keyword evidence="3" id="KW-0813">Transport</keyword>
<organism evidence="9 10">
    <name type="scientific">Tepiditoga spiralis</name>
    <dbReference type="NCBI Taxonomy" id="2108365"/>
    <lineage>
        <taxon>Bacteria</taxon>
        <taxon>Thermotogati</taxon>
        <taxon>Thermotogota</taxon>
        <taxon>Thermotogae</taxon>
        <taxon>Petrotogales</taxon>
        <taxon>Petrotogaceae</taxon>
        <taxon>Tepiditoga</taxon>
    </lineage>
</organism>
<dbReference type="GO" id="GO:0005886">
    <property type="term" value="C:plasma membrane"/>
    <property type="evidence" value="ECO:0007669"/>
    <property type="project" value="UniProtKB-SubCell"/>
</dbReference>
<evidence type="ECO:0000256" key="4">
    <source>
        <dbReference type="ARBA" id="ARBA00022475"/>
    </source>
</evidence>
<dbReference type="PANTHER" id="PTHR43297:SF2">
    <property type="entry name" value="DIPEPTIDE TRANSPORT ATP-BINDING PROTEIN DPPD"/>
    <property type="match status" value="1"/>
</dbReference>
<dbReference type="Pfam" id="PF08352">
    <property type="entry name" value="oligo_HPY"/>
    <property type="match status" value="1"/>
</dbReference>
<evidence type="ECO:0000256" key="6">
    <source>
        <dbReference type="ARBA" id="ARBA00022840"/>
    </source>
</evidence>
<dbReference type="InterPro" id="IPR003593">
    <property type="entry name" value="AAA+_ATPase"/>
</dbReference>
<dbReference type="SMART" id="SM00382">
    <property type="entry name" value="AAA"/>
    <property type="match status" value="1"/>
</dbReference>
<comment type="subcellular location">
    <subcellularLocation>
        <location evidence="1">Cell membrane</location>
        <topology evidence="1">Peripheral membrane protein</topology>
    </subcellularLocation>
</comment>
<comment type="similarity">
    <text evidence="2">Belongs to the ABC transporter superfamily.</text>
</comment>
<keyword evidence="4" id="KW-1003">Cell membrane</keyword>
<evidence type="ECO:0000256" key="5">
    <source>
        <dbReference type="ARBA" id="ARBA00022741"/>
    </source>
</evidence>
<keyword evidence="6 9" id="KW-0067">ATP-binding</keyword>
<keyword evidence="10" id="KW-1185">Reference proteome</keyword>
<accession>A0A7G1G624</accession>